<feature type="compositionally biased region" description="Basic residues" evidence="1">
    <location>
        <begin position="1"/>
        <end position="11"/>
    </location>
</feature>
<dbReference type="OMA" id="DEFKVCF"/>
<dbReference type="STRING" id="4537.A0A0E0JS88"/>
<feature type="domain" description="F-box" evidence="2">
    <location>
        <begin position="27"/>
        <end position="75"/>
    </location>
</feature>
<dbReference type="Gramene" id="OPUNC01G39270.1">
    <property type="protein sequence ID" value="OPUNC01G39270.1"/>
    <property type="gene ID" value="OPUNC01G39270"/>
</dbReference>
<dbReference type="Gene3D" id="1.20.1280.50">
    <property type="match status" value="1"/>
</dbReference>
<dbReference type="eggNOG" id="ENOG502RYMX">
    <property type="taxonomic scope" value="Eukaryota"/>
</dbReference>
<reference evidence="3" key="2">
    <citation type="submission" date="2018-05" db="EMBL/GenBank/DDBJ databases">
        <title>OpunRS2 (Oryza punctata Reference Sequence Version 2).</title>
        <authorList>
            <person name="Zhang J."/>
            <person name="Kudrna D."/>
            <person name="Lee S."/>
            <person name="Talag J."/>
            <person name="Welchert J."/>
            <person name="Wing R.A."/>
        </authorList>
    </citation>
    <scope>NUCLEOTIDE SEQUENCE [LARGE SCALE GENOMIC DNA]</scope>
</reference>
<dbReference type="Gene3D" id="3.80.10.10">
    <property type="entry name" value="Ribonuclease Inhibitor"/>
    <property type="match status" value="1"/>
</dbReference>
<dbReference type="InterPro" id="IPR036047">
    <property type="entry name" value="F-box-like_dom_sf"/>
</dbReference>
<dbReference type="InterPro" id="IPR055357">
    <property type="entry name" value="LRR_At1g61320_AtMIF1"/>
</dbReference>
<dbReference type="SMART" id="SM00256">
    <property type="entry name" value="FBOX"/>
    <property type="match status" value="1"/>
</dbReference>
<dbReference type="SUPFAM" id="SSF52047">
    <property type="entry name" value="RNI-like"/>
    <property type="match status" value="1"/>
</dbReference>
<dbReference type="PROSITE" id="PS50181">
    <property type="entry name" value="FBOX"/>
    <property type="match status" value="1"/>
</dbReference>
<protein>
    <recommendedName>
        <fullName evidence="2">F-box domain-containing protein</fullName>
    </recommendedName>
</protein>
<dbReference type="PANTHER" id="PTHR34145:SF48">
    <property type="entry name" value="OS01G0553400 PROTEIN"/>
    <property type="match status" value="1"/>
</dbReference>
<dbReference type="Pfam" id="PF00646">
    <property type="entry name" value="F-box"/>
    <property type="match status" value="1"/>
</dbReference>
<dbReference type="Proteomes" id="UP000026962">
    <property type="component" value="Chromosome 1"/>
</dbReference>
<dbReference type="InterPro" id="IPR032675">
    <property type="entry name" value="LRR_dom_sf"/>
</dbReference>
<sequence>MTSRIHAKRKSTMMSPNKHTAKRRRLEFPLHALPEDIICNIVSRLTLKDAVRTSLVSSSWRQLWTSYPNLCFDSPTMLNRKIGSGSKRRRHRFIRRVNAFLESHAGIGLRTFKVAFALDNKHAKYLDKWFSFALGSKATEITLNMLPEIDRGSTQSWKGAYTLPFHMFDRQSASRIESFQLVFMSLKLPHDFYGFNSLRVLDLQRVHISGDLGLLLSKCNALESLSLYRCYPLLNLKVQQPLHQLRYLSFRECFEESLEFDAANLAKFEYSGRAPMIITLGEPINLKEATITLLEYDDTLEQVFAELPKSMSSVETLFVNTHLKTQVVGFSKQPMKFNHLVKLEMTVNILGNAEFKNGILRLAYLLEVAPLLQRLELNMIPHHSAGGYHDDSEAYWHIQPCTHSHLERVDISGFFGLRGQLELVWYILDNALTLRSMSIDPRVRAYHRTIGYFEGLDLDIKNGRKCAFKFISQYDYPNVQIEIF</sequence>
<dbReference type="InterPro" id="IPR053772">
    <property type="entry name" value="At1g61320/At1g61330-like"/>
</dbReference>
<accession>A0A0E0JS88</accession>
<dbReference type="InterPro" id="IPR001810">
    <property type="entry name" value="F-box_dom"/>
</dbReference>
<keyword evidence="4" id="KW-1185">Reference proteome</keyword>
<evidence type="ECO:0000313" key="4">
    <source>
        <dbReference type="Proteomes" id="UP000026962"/>
    </source>
</evidence>
<evidence type="ECO:0000259" key="2">
    <source>
        <dbReference type="PROSITE" id="PS50181"/>
    </source>
</evidence>
<reference evidence="3" key="1">
    <citation type="submission" date="2015-04" db="UniProtKB">
        <authorList>
            <consortium name="EnsemblPlants"/>
        </authorList>
    </citation>
    <scope>IDENTIFICATION</scope>
</reference>
<evidence type="ECO:0000313" key="3">
    <source>
        <dbReference type="EnsemblPlants" id="OPUNC01G39270.1"/>
    </source>
</evidence>
<proteinExistence type="predicted"/>
<organism evidence="3">
    <name type="scientific">Oryza punctata</name>
    <name type="common">Red rice</name>
    <dbReference type="NCBI Taxonomy" id="4537"/>
    <lineage>
        <taxon>Eukaryota</taxon>
        <taxon>Viridiplantae</taxon>
        <taxon>Streptophyta</taxon>
        <taxon>Embryophyta</taxon>
        <taxon>Tracheophyta</taxon>
        <taxon>Spermatophyta</taxon>
        <taxon>Magnoliopsida</taxon>
        <taxon>Liliopsida</taxon>
        <taxon>Poales</taxon>
        <taxon>Poaceae</taxon>
        <taxon>BOP clade</taxon>
        <taxon>Oryzoideae</taxon>
        <taxon>Oryzeae</taxon>
        <taxon>Oryzinae</taxon>
        <taxon>Oryza</taxon>
    </lineage>
</organism>
<dbReference type="SUPFAM" id="SSF81383">
    <property type="entry name" value="F-box domain"/>
    <property type="match status" value="1"/>
</dbReference>
<name>A0A0E0JS88_ORYPU</name>
<evidence type="ECO:0000256" key="1">
    <source>
        <dbReference type="SAM" id="MobiDB-lite"/>
    </source>
</evidence>
<dbReference type="PANTHER" id="PTHR34145">
    <property type="entry name" value="OS02G0105600 PROTEIN"/>
    <property type="match status" value="1"/>
</dbReference>
<dbReference type="HOGENOM" id="CLU_010721_3_2_1"/>
<dbReference type="Pfam" id="PF23622">
    <property type="entry name" value="LRR_At1g61320_AtMIF1"/>
    <property type="match status" value="1"/>
</dbReference>
<dbReference type="AlphaFoldDB" id="A0A0E0JS88"/>
<dbReference type="EnsemblPlants" id="OPUNC01G39270.1">
    <property type="protein sequence ID" value="OPUNC01G39270.1"/>
    <property type="gene ID" value="OPUNC01G39270"/>
</dbReference>
<feature type="region of interest" description="Disordered" evidence="1">
    <location>
        <begin position="1"/>
        <end position="21"/>
    </location>
</feature>